<reference evidence="2" key="1">
    <citation type="journal article" date="2021" name="PeerJ">
        <title>Extensive microbial diversity within the chicken gut microbiome revealed by metagenomics and culture.</title>
        <authorList>
            <person name="Gilroy R."/>
            <person name="Ravi A."/>
            <person name="Getino M."/>
            <person name="Pursley I."/>
            <person name="Horton D.L."/>
            <person name="Alikhan N.F."/>
            <person name="Baker D."/>
            <person name="Gharbi K."/>
            <person name="Hall N."/>
            <person name="Watson M."/>
            <person name="Adriaenssens E.M."/>
            <person name="Foster-Nyarko E."/>
            <person name="Jarju S."/>
            <person name="Secka A."/>
            <person name="Antonio M."/>
            <person name="Oren A."/>
            <person name="Chaudhuri R.R."/>
            <person name="La Ragione R."/>
            <person name="Hildebrand F."/>
            <person name="Pallen M.J."/>
        </authorList>
    </citation>
    <scope>NUCLEOTIDE SEQUENCE</scope>
    <source>
        <strain evidence="2">CHK169-11906</strain>
    </source>
</reference>
<evidence type="ECO:0000313" key="2">
    <source>
        <dbReference type="EMBL" id="HJA98397.1"/>
    </source>
</evidence>
<dbReference type="Proteomes" id="UP000824259">
    <property type="component" value="Unassembled WGS sequence"/>
</dbReference>
<feature type="transmembrane region" description="Helical" evidence="1">
    <location>
        <begin position="28"/>
        <end position="47"/>
    </location>
</feature>
<dbReference type="Pfam" id="PF14899">
    <property type="entry name" value="DUF4492"/>
    <property type="match status" value="1"/>
</dbReference>
<proteinExistence type="predicted"/>
<protein>
    <submittedName>
        <fullName evidence="2">DUF4492 domain-containing protein</fullName>
    </submittedName>
</protein>
<gene>
    <name evidence="2" type="ORF">H9779_02200</name>
</gene>
<evidence type="ECO:0000313" key="3">
    <source>
        <dbReference type="Proteomes" id="UP000824259"/>
    </source>
</evidence>
<dbReference type="InterPro" id="IPR027853">
    <property type="entry name" value="DUF4492"/>
</dbReference>
<reference evidence="2" key="2">
    <citation type="submission" date="2021-04" db="EMBL/GenBank/DDBJ databases">
        <authorList>
            <person name="Gilroy R."/>
        </authorList>
    </citation>
    <scope>NUCLEOTIDE SEQUENCE</scope>
    <source>
        <strain evidence="2">CHK169-11906</strain>
    </source>
</reference>
<sequence length="73" mass="8519">MAFRIPTPAAILRFYLDGFRSMTLGRTLWAIILIKLFIMFAILRLFFFPDQLGGMEEAQRSDHVLEQLTILNE</sequence>
<keyword evidence="1" id="KW-1133">Transmembrane helix</keyword>
<organism evidence="2 3">
    <name type="scientific">Candidatus Alistipes avicola</name>
    <dbReference type="NCBI Taxonomy" id="2838432"/>
    <lineage>
        <taxon>Bacteria</taxon>
        <taxon>Pseudomonadati</taxon>
        <taxon>Bacteroidota</taxon>
        <taxon>Bacteroidia</taxon>
        <taxon>Bacteroidales</taxon>
        <taxon>Rikenellaceae</taxon>
        <taxon>Alistipes</taxon>
    </lineage>
</organism>
<keyword evidence="1" id="KW-0472">Membrane</keyword>
<accession>A0A9D2IEB8</accession>
<name>A0A9D2IEB8_9BACT</name>
<evidence type="ECO:0000256" key="1">
    <source>
        <dbReference type="SAM" id="Phobius"/>
    </source>
</evidence>
<comment type="caution">
    <text evidence="2">The sequence shown here is derived from an EMBL/GenBank/DDBJ whole genome shotgun (WGS) entry which is preliminary data.</text>
</comment>
<dbReference type="AlphaFoldDB" id="A0A9D2IEB8"/>
<dbReference type="EMBL" id="DWYR01000008">
    <property type="protein sequence ID" value="HJA98397.1"/>
    <property type="molecule type" value="Genomic_DNA"/>
</dbReference>
<keyword evidence="1" id="KW-0812">Transmembrane</keyword>